<proteinExistence type="predicted"/>
<evidence type="ECO:0000256" key="4">
    <source>
        <dbReference type="ARBA" id="ARBA00048009"/>
    </source>
</evidence>
<dbReference type="PANTHER" id="PTHR43296:SF2">
    <property type="entry name" value="PEROXISOMAL 2,4-DIENOYL-COA REDUCTASE [(3E)-ENOYL-COA-PRODUCING]"/>
    <property type="match status" value="1"/>
</dbReference>
<evidence type="ECO:0000256" key="5">
    <source>
        <dbReference type="ARBA" id="ARBA00048340"/>
    </source>
</evidence>
<reference evidence="6 7" key="1">
    <citation type="submission" date="2018-05" db="EMBL/GenBank/DDBJ databases">
        <title>Whole genome sequencing for identification of molecular markers to develop diagnostic detection tools for the regulated plant pathogen Lachnellula willkommii.</title>
        <authorList>
            <person name="Giroux E."/>
            <person name="Bilodeau G."/>
        </authorList>
    </citation>
    <scope>NUCLEOTIDE SEQUENCE [LARGE SCALE GENOMIC DNA]</scope>
    <source>
        <strain evidence="6 7">CBS 203.66</strain>
    </source>
</reference>
<evidence type="ECO:0000256" key="3">
    <source>
        <dbReference type="ARBA" id="ARBA00026117"/>
    </source>
</evidence>
<evidence type="ECO:0000256" key="2">
    <source>
        <dbReference type="ARBA" id="ARBA00023002"/>
    </source>
</evidence>
<dbReference type="GO" id="GO:0009062">
    <property type="term" value="P:fatty acid catabolic process"/>
    <property type="evidence" value="ECO:0007669"/>
    <property type="project" value="InterPro"/>
</dbReference>
<gene>
    <name evidence="6" type="primary">SPS19</name>
    <name evidence="6" type="ORF">LARI1_G002374</name>
</gene>
<keyword evidence="7" id="KW-1185">Reference proteome</keyword>
<dbReference type="PANTHER" id="PTHR43296">
    <property type="entry name" value="PEROXISOMAL 2,4-DIENOYL-COA REDUCTASE"/>
    <property type="match status" value="1"/>
</dbReference>
<dbReference type="AlphaFoldDB" id="A0A8T9BHE9"/>
<keyword evidence="1" id="KW-0521">NADP</keyword>
<dbReference type="InterPro" id="IPR036291">
    <property type="entry name" value="NAD(P)-bd_dom_sf"/>
</dbReference>
<comment type="catalytic activity">
    <reaction evidence="4">
        <text>a (2E,4E)-dienoyl-CoA + NADPH + H(+) = a 4,5-saturated-(3E)-enoyl-CoA + NADP(+)</text>
        <dbReference type="Rhea" id="RHEA:45912"/>
        <dbReference type="ChEBI" id="CHEBI:15378"/>
        <dbReference type="ChEBI" id="CHEBI:57783"/>
        <dbReference type="ChEBI" id="CHEBI:58349"/>
        <dbReference type="ChEBI" id="CHEBI:85101"/>
        <dbReference type="ChEBI" id="CHEBI:85493"/>
        <dbReference type="EC" id="1.3.1.124"/>
    </reaction>
</comment>
<dbReference type="Pfam" id="PF13561">
    <property type="entry name" value="adh_short_C2"/>
    <property type="match status" value="1"/>
</dbReference>
<dbReference type="InterPro" id="IPR045017">
    <property type="entry name" value="DECR2-like"/>
</dbReference>
<dbReference type="InterPro" id="IPR002347">
    <property type="entry name" value="SDR_fam"/>
</dbReference>
<name>A0A8T9BHE9_9HELO</name>
<evidence type="ECO:0000313" key="6">
    <source>
        <dbReference type="EMBL" id="TVY19267.1"/>
    </source>
</evidence>
<dbReference type="OrthoDB" id="2136131at2759"/>
<dbReference type="GO" id="GO:0005777">
    <property type="term" value="C:peroxisome"/>
    <property type="evidence" value="ECO:0007669"/>
    <property type="project" value="TreeGrafter"/>
</dbReference>
<accession>A0A8T9BHE9</accession>
<comment type="catalytic activity">
    <reaction evidence="5">
        <text>a (2E,4Z)-dienoyl-CoA + NADPH + H(+) = a 4,5-saturated-(3E)-enoyl-CoA + NADP(+)</text>
        <dbReference type="Rhea" id="RHEA:61892"/>
        <dbReference type="ChEBI" id="CHEBI:15378"/>
        <dbReference type="ChEBI" id="CHEBI:57783"/>
        <dbReference type="ChEBI" id="CHEBI:58349"/>
        <dbReference type="ChEBI" id="CHEBI:85099"/>
        <dbReference type="ChEBI" id="CHEBI:85493"/>
        <dbReference type="EC" id="1.3.1.124"/>
    </reaction>
</comment>
<evidence type="ECO:0000256" key="1">
    <source>
        <dbReference type="ARBA" id="ARBA00022857"/>
    </source>
</evidence>
<dbReference type="SUPFAM" id="SSF51735">
    <property type="entry name" value="NAD(P)-binding Rossmann-fold domains"/>
    <property type="match status" value="1"/>
</dbReference>
<organism evidence="6 7">
    <name type="scientific">Lachnellula arida</name>
    <dbReference type="NCBI Taxonomy" id="1316785"/>
    <lineage>
        <taxon>Eukaryota</taxon>
        <taxon>Fungi</taxon>
        <taxon>Dikarya</taxon>
        <taxon>Ascomycota</taxon>
        <taxon>Pezizomycotina</taxon>
        <taxon>Leotiomycetes</taxon>
        <taxon>Helotiales</taxon>
        <taxon>Lachnaceae</taxon>
        <taxon>Lachnellula</taxon>
    </lineage>
</organism>
<comment type="caution">
    <text evidence="6">The sequence shown here is derived from an EMBL/GenBank/DDBJ whole genome shotgun (WGS) entry which is preliminary data.</text>
</comment>
<sequence>MALPRSDYLSNVWKDGIFDNKVVFCTGGGGSICSTQVRALVHLGANACIVGRNVEKTEAMARSIATAREGAKVIGIGGLDVRKIETLEKAVERTVQELGGIDFVMQVPLPPPIHASIRNFLSPISNLSPNAFKTVIDIDTIGSYNTLKATIPHLVASAAKHPNTATNPDTGGRIIFISASFHFTGMPLQTHAAVAKAGVDALSASVALEYGPRGVTSNILTPGPIAGTEGMERLGNKAAEASGAAMRSNPLQRYGSVKEIADGTVYLFSDAGNYVNGEVLVIDGGGWRSPGSFEAGSRKYPDYLLDDSFARMSLLERKSKI</sequence>
<dbReference type="Proteomes" id="UP000469559">
    <property type="component" value="Unassembled WGS sequence"/>
</dbReference>
<keyword evidence="2" id="KW-0560">Oxidoreductase</keyword>
<dbReference type="GO" id="GO:0008670">
    <property type="term" value="F:2,4-dienoyl-CoA reductase (NADPH) activity"/>
    <property type="evidence" value="ECO:0007669"/>
    <property type="project" value="InterPro"/>
</dbReference>
<evidence type="ECO:0000313" key="7">
    <source>
        <dbReference type="Proteomes" id="UP000469559"/>
    </source>
</evidence>
<dbReference type="EC" id="1.3.1.124" evidence="3"/>
<dbReference type="EMBL" id="QGMF01000117">
    <property type="protein sequence ID" value="TVY19267.1"/>
    <property type="molecule type" value="Genomic_DNA"/>
</dbReference>
<dbReference type="PRINTS" id="PR00081">
    <property type="entry name" value="GDHRDH"/>
</dbReference>
<dbReference type="Gene3D" id="3.40.50.720">
    <property type="entry name" value="NAD(P)-binding Rossmann-like Domain"/>
    <property type="match status" value="1"/>
</dbReference>
<protein>
    <recommendedName>
        <fullName evidence="3">2,4-dienoyl-CoA reductase [(3E)-enoyl-CoA-producing]</fullName>
        <ecNumber evidence="3">1.3.1.124</ecNumber>
    </recommendedName>
</protein>